<sequence>MPEQYHQFRELIHHWAGVFAGHEEDFVKTDDVLHNIPTGGAPPSRERYCPLPLSLYPELRSLLQCMLDCGVMLESASPWAAPVVLVKKKDGMDYRWLSVVTHCDAYLLPRIEERVRLRGPPNARSEDRPHQKNTCEQSMVGKAGPEVRAPFSTSYPLVVVAMDYLSLERPGDSYPYLLVMTDLFSKYGWVVPVKDQSAEIIVQTLS</sequence>
<evidence type="ECO:0000313" key="3">
    <source>
        <dbReference type="Proteomes" id="UP001221898"/>
    </source>
</evidence>
<dbReference type="Gene3D" id="3.10.10.10">
    <property type="entry name" value="HIV Type 1 Reverse Transcriptase, subunit A, domain 1"/>
    <property type="match status" value="1"/>
</dbReference>
<dbReference type="GO" id="GO:0006259">
    <property type="term" value="P:DNA metabolic process"/>
    <property type="evidence" value="ECO:0007669"/>
    <property type="project" value="UniProtKB-ARBA"/>
</dbReference>
<dbReference type="GO" id="GO:0003676">
    <property type="term" value="F:nucleic acid binding"/>
    <property type="evidence" value="ECO:0007669"/>
    <property type="project" value="InterPro"/>
</dbReference>
<name>A0AAD7SDR3_9TELE</name>
<dbReference type="SUPFAM" id="SSF56672">
    <property type="entry name" value="DNA/RNA polymerases"/>
    <property type="match status" value="1"/>
</dbReference>
<dbReference type="Proteomes" id="UP001221898">
    <property type="component" value="Unassembled WGS sequence"/>
</dbReference>
<dbReference type="InterPro" id="IPR036397">
    <property type="entry name" value="RNaseH_sf"/>
</dbReference>
<evidence type="ECO:0000313" key="2">
    <source>
        <dbReference type="EMBL" id="KAJ8400613.1"/>
    </source>
</evidence>
<accession>A0AAD7SDR3</accession>
<dbReference type="Gene3D" id="3.30.420.10">
    <property type="entry name" value="Ribonuclease H-like superfamily/Ribonuclease H"/>
    <property type="match status" value="1"/>
</dbReference>
<dbReference type="PANTHER" id="PTHR37984:SF5">
    <property type="entry name" value="PROTEIN NYNRIN-LIKE"/>
    <property type="match status" value="1"/>
</dbReference>
<gene>
    <name evidence="2" type="ORF">AAFF_G00393820</name>
</gene>
<reference evidence="2" key="1">
    <citation type="journal article" date="2023" name="Science">
        <title>Genome structures resolve the early diversification of teleost fishes.</title>
        <authorList>
            <person name="Parey E."/>
            <person name="Louis A."/>
            <person name="Montfort J."/>
            <person name="Bouchez O."/>
            <person name="Roques C."/>
            <person name="Iampietro C."/>
            <person name="Lluch J."/>
            <person name="Castinel A."/>
            <person name="Donnadieu C."/>
            <person name="Desvignes T."/>
            <person name="Floi Bucao C."/>
            <person name="Jouanno E."/>
            <person name="Wen M."/>
            <person name="Mejri S."/>
            <person name="Dirks R."/>
            <person name="Jansen H."/>
            <person name="Henkel C."/>
            <person name="Chen W.J."/>
            <person name="Zahm M."/>
            <person name="Cabau C."/>
            <person name="Klopp C."/>
            <person name="Thompson A.W."/>
            <person name="Robinson-Rechavi M."/>
            <person name="Braasch I."/>
            <person name="Lecointre G."/>
            <person name="Bobe J."/>
            <person name="Postlethwait J.H."/>
            <person name="Berthelot C."/>
            <person name="Roest Crollius H."/>
            <person name="Guiguen Y."/>
        </authorList>
    </citation>
    <scope>NUCLEOTIDE SEQUENCE</scope>
    <source>
        <strain evidence="2">NC1722</strain>
    </source>
</reference>
<keyword evidence="3" id="KW-1185">Reference proteome</keyword>
<evidence type="ECO:0000256" key="1">
    <source>
        <dbReference type="SAM" id="MobiDB-lite"/>
    </source>
</evidence>
<feature type="region of interest" description="Disordered" evidence="1">
    <location>
        <begin position="118"/>
        <end position="139"/>
    </location>
</feature>
<dbReference type="InterPro" id="IPR043502">
    <property type="entry name" value="DNA/RNA_pol_sf"/>
</dbReference>
<dbReference type="SUPFAM" id="SSF53098">
    <property type="entry name" value="Ribonuclease H-like"/>
    <property type="match status" value="1"/>
</dbReference>
<dbReference type="InterPro" id="IPR050951">
    <property type="entry name" value="Retrovirus_Pol_polyprotein"/>
</dbReference>
<dbReference type="EMBL" id="JAINUG010000075">
    <property type="protein sequence ID" value="KAJ8400613.1"/>
    <property type="molecule type" value="Genomic_DNA"/>
</dbReference>
<proteinExistence type="predicted"/>
<dbReference type="AlphaFoldDB" id="A0AAD7SDR3"/>
<protein>
    <submittedName>
        <fullName evidence="2">Uncharacterized protein</fullName>
    </submittedName>
</protein>
<organism evidence="2 3">
    <name type="scientific">Aldrovandia affinis</name>
    <dbReference type="NCBI Taxonomy" id="143900"/>
    <lineage>
        <taxon>Eukaryota</taxon>
        <taxon>Metazoa</taxon>
        <taxon>Chordata</taxon>
        <taxon>Craniata</taxon>
        <taxon>Vertebrata</taxon>
        <taxon>Euteleostomi</taxon>
        <taxon>Actinopterygii</taxon>
        <taxon>Neopterygii</taxon>
        <taxon>Teleostei</taxon>
        <taxon>Notacanthiformes</taxon>
        <taxon>Halosauridae</taxon>
        <taxon>Aldrovandia</taxon>
    </lineage>
</organism>
<dbReference type="PANTHER" id="PTHR37984">
    <property type="entry name" value="PROTEIN CBG26694"/>
    <property type="match status" value="1"/>
</dbReference>
<comment type="caution">
    <text evidence="2">The sequence shown here is derived from an EMBL/GenBank/DDBJ whole genome shotgun (WGS) entry which is preliminary data.</text>
</comment>
<dbReference type="InterPro" id="IPR012337">
    <property type="entry name" value="RNaseH-like_sf"/>
</dbReference>